<protein>
    <submittedName>
        <fullName evidence="1">Uncharacterized protein</fullName>
    </submittedName>
</protein>
<dbReference type="EMBL" id="CP027860">
    <property type="protein sequence ID" value="AVP95951.1"/>
    <property type="molecule type" value="Genomic_DNA"/>
</dbReference>
<proteinExistence type="predicted"/>
<sequence length="128" mass="14217">MSETTNDPVNTSTLIAALQHVLDTGQQLPVLQYLGRPSEESNPEDRIREAIRVLRSGGQLPVLANLDLAQQINDLNLEQWMTIDHQYEMNQVLMATMAKAVSLLVGGDGEDHVEPVGLRSEIRRVDTD</sequence>
<reference evidence="1 2" key="1">
    <citation type="submission" date="2018-03" db="EMBL/GenBank/DDBJ databases">
        <title>Ahniella affigens gen. nov., sp. nov., a gammaproteobacterium isolated from sandy soil near a stream.</title>
        <authorList>
            <person name="Ko Y."/>
            <person name="Kim J.-H."/>
        </authorList>
    </citation>
    <scope>NUCLEOTIDE SEQUENCE [LARGE SCALE GENOMIC DNA]</scope>
    <source>
        <strain evidence="1 2">D13</strain>
    </source>
</reference>
<dbReference type="Proteomes" id="UP000241074">
    <property type="component" value="Chromosome"/>
</dbReference>
<evidence type="ECO:0000313" key="1">
    <source>
        <dbReference type="EMBL" id="AVP95951.1"/>
    </source>
</evidence>
<evidence type="ECO:0000313" key="2">
    <source>
        <dbReference type="Proteomes" id="UP000241074"/>
    </source>
</evidence>
<dbReference type="AlphaFoldDB" id="A0A2P1PM80"/>
<keyword evidence="2" id="KW-1185">Reference proteome</keyword>
<gene>
    <name evidence="1" type="ORF">C7S18_01500</name>
</gene>
<accession>A0A2P1PM80</accession>
<organism evidence="1 2">
    <name type="scientific">Ahniella affigens</name>
    <dbReference type="NCBI Taxonomy" id="2021234"/>
    <lineage>
        <taxon>Bacteria</taxon>
        <taxon>Pseudomonadati</taxon>
        <taxon>Pseudomonadota</taxon>
        <taxon>Gammaproteobacteria</taxon>
        <taxon>Lysobacterales</taxon>
        <taxon>Rhodanobacteraceae</taxon>
        <taxon>Ahniella</taxon>
    </lineage>
</organism>
<name>A0A2P1PM80_9GAMM</name>
<reference evidence="1 2" key="2">
    <citation type="submission" date="2018-03" db="EMBL/GenBank/DDBJ databases">
        <authorList>
            <person name="Keele B.F."/>
        </authorList>
    </citation>
    <scope>NUCLEOTIDE SEQUENCE [LARGE SCALE GENOMIC DNA]</scope>
    <source>
        <strain evidence="1 2">D13</strain>
    </source>
</reference>
<dbReference type="KEGG" id="xba:C7S18_01500"/>
<dbReference type="RefSeq" id="WP_106889880.1">
    <property type="nucleotide sequence ID" value="NZ_CP027860.1"/>
</dbReference>